<organism evidence="2 3">
    <name type="scientific">Pseudomonas chlororaphis subsp. aureofaciens</name>
    <dbReference type="NCBI Taxonomy" id="587851"/>
    <lineage>
        <taxon>Bacteria</taxon>
        <taxon>Pseudomonadati</taxon>
        <taxon>Pseudomonadota</taxon>
        <taxon>Gammaproteobacteria</taxon>
        <taxon>Pseudomonadales</taxon>
        <taxon>Pseudomonadaceae</taxon>
        <taxon>Pseudomonas</taxon>
    </lineage>
</organism>
<dbReference type="Proteomes" id="UP000280455">
    <property type="component" value="Chromosome"/>
</dbReference>
<name>A0AAD1E4S1_9PSED</name>
<proteinExistence type="predicted"/>
<feature type="region of interest" description="Disordered" evidence="1">
    <location>
        <begin position="1"/>
        <end position="37"/>
    </location>
</feature>
<accession>A0AAD1E4S1</accession>
<evidence type="ECO:0000313" key="2">
    <source>
        <dbReference type="EMBL" id="AZE27530.1"/>
    </source>
</evidence>
<gene>
    <name evidence="2" type="ORF">C4K07_0718</name>
</gene>
<reference evidence="2 3" key="1">
    <citation type="submission" date="2018-03" db="EMBL/GenBank/DDBJ databases">
        <title>Diversity of phytobeneficial traits revealed by whole-genome analysis of worldwide-isolated phenazine-producing Pseudomonas spp.</title>
        <authorList>
            <person name="Biessy A."/>
            <person name="Novinscak A."/>
            <person name="Blom J."/>
            <person name="Leger G."/>
            <person name="Thomashow L.S."/>
            <person name="Cazorla F.M."/>
            <person name="Josic D."/>
            <person name="Filion M."/>
        </authorList>
    </citation>
    <scope>NUCLEOTIDE SEQUENCE [LARGE SCALE GENOMIC DNA]</scope>
    <source>
        <strain evidence="2 3">ChPhzS24</strain>
    </source>
</reference>
<protein>
    <submittedName>
        <fullName evidence="2">Uncharacterized protein</fullName>
    </submittedName>
</protein>
<evidence type="ECO:0000313" key="3">
    <source>
        <dbReference type="Proteomes" id="UP000280455"/>
    </source>
</evidence>
<evidence type="ECO:0000256" key="1">
    <source>
        <dbReference type="SAM" id="MobiDB-lite"/>
    </source>
</evidence>
<sequence length="37" mass="3603">MTGAGPGFNQGCAGASGSNRAHKGRHSTGARGLFGKT</sequence>
<dbReference type="EMBL" id="CP027750">
    <property type="protein sequence ID" value="AZE27530.1"/>
    <property type="molecule type" value="Genomic_DNA"/>
</dbReference>
<dbReference type="AlphaFoldDB" id="A0AAD1E4S1"/>